<evidence type="ECO:0000256" key="2">
    <source>
        <dbReference type="ARBA" id="ARBA00022448"/>
    </source>
</evidence>
<dbReference type="Pfam" id="PF19300">
    <property type="entry name" value="BPD_transp_1_N"/>
    <property type="match status" value="1"/>
</dbReference>
<evidence type="ECO:0000256" key="5">
    <source>
        <dbReference type="ARBA" id="ARBA00022989"/>
    </source>
</evidence>
<proteinExistence type="inferred from homology"/>
<reference evidence="9 10" key="1">
    <citation type="submission" date="2023-01" db="EMBL/GenBank/DDBJ databases">
        <title>Novel species of the genus Vogesella isolated from rivers.</title>
        <authorList>
            <person name="Lu H."/>
        </authorList>
    </citation>
    <scope>NUCLEOTIDE SEQUENCE [LARGE SCALE GENOMIC DNA]</scope>
    <source>
        <strain evidence="9 10">DC21W</strain>
    </source>
</reference>
<dbReference type="InterPro" id="IPR000515">
    <property type="entry name" value="MetI-like"/>
</dbReference>
<feature type="transmembrane region" description="Helical" evidence="7">
    <location>
        <begin position="185"/>
        <end position="204"/>
    </location>
</feature>
<dbReference type="InterPro" id="IPR035906">
    <property type="entry name" value="MetI-like_sf"/>
</dbReference>
<name>A0ABT5J148_9NEIS</name>
<keyword evidence="6 7" id="KW-0472">Membrane</keyword>
<evidence type="ECO:0000256" key="4">
    <source>
        <dbReference type="ARBA" id="ARBA00022692"/>
    </source>
</evidence>
<evidence type="ECO:0000256" key="7">
    <source>
        <dbReference type="RuleBase" id="RU363032"/>
    </source>
</evidence>
<feature type="transmembrane region" description="Helical" evidence="7">
    <location>
        <begin position="286"/>
        <end position="311"/>
    </location>
</feature>
<dbReference type="Pfam" id="PF00528">
    <property type="entry name" value="BPD_transp_1"/>
    <property type="match status" value="1"/>
</dbReference>
<dbReference type="PANTHER" id="PTHR43163">
    <property type="entry name" value="DIPEPTIDE TRANSPORT SYSTEM PERMEASE PROTEIN DPPB-RELATED"/>
    <property type="match status" value="1"/>
</dbReference>
<protein>
    <submittedName>
        <fullName evidence="9">ABC transporter permease</fullName>
    </submittedName>
</protein>
<evidence type="ECO:0000256" key="3">
    <source>
        <dbReference type="ARBA" id="ARBA00022475"/>
    </source>
</evidence>
<feature type="transmembrane region" description="Helical" evidence="7">
    <location>
        <begin position="240"/>
        <end position="260"/>
    </location>
</feature>
<keyword evidence="3" id="KW-1003">Cell membrane</keyword>
<organism evidence="9 10">
    <name type="scientific">Vogesella aquatica</name>
    <dbReference type="NCBI Taxonomy" id="2984206"/>
    <lineage>
        <taxon>Bacteria</taxon>
        <taxon>Pseudomonadati</taxon>
        <taxon>Pseudomonadota</taxon>
        <taxon>Betaproteobacteria</taxon>
        <taxon>Neisseriales</taxon>
        <taxon>Chromobacteriaceae</taxon>
        <taxon>Vogesella</taxon>
    </lineage>
</organism>
<dbReference type="CDD" id="cd06261">
    <property type="entry name" value="TM_PBP2"/>
    <property type="match status" value="1"/>
</dbReference>
<evidence type="ECO:0000259" key="8">
    <source>
        <dbReference type="PROSITE" id="PS50928"/>
    </source>
</evidence>
<feature type="transmembrane region" description="Helical" evidence="7">
    <location>
        <begin position="132"/>
        <end position="154"/>
    </location>
</feature>
<gene>
    <name evidence="9" type="ORF">PQU95_15215</name>
</gene>
<feature type="transmembrane region" description="Helical" evidence="7">
    <location>
        <begin position="97"/>
        <end position="120"/>
    </location>
</feature>
<dbReference type="PANTHER" id="PTHR43163:SF6">
    <property type="entry name" value="DIPEPTIDE TRANSPORT SYSTEM PERMEASE PROTEIN DPPB-RELATED"/>
    <property type="match status" value="1"/>
</dbReference>
<comment type="caution">
    <text evidence="9">The sequence shown here is derived from an EMBL/GenBank/DDBJ whole genome shotgun (WGS) entry which is preliminary data.</text>
</comment>
<comment type="similarity">
    <text evidence="7">Belongs to the binding-protein-dependent transport system permease family.</text>
</comment>
<feature type="domain" description="ABC transmembrane type-1" evidence="8">
    <location>
        <begin position="93"/>
        <end position="304"/>
    </location>
</feature>
<comment type="subcellular location">
    <subcellularLocation>
        <location evidence="1 7">Cell membrane</location>
        <topology evidence="1 7">Multi-pass membrane protein</topology>
    </subcellularLocation>
</comment>
<keyword evidence="2 7" id="KW-0813">Transport</keyword>
<evidence type="ECO:0000313" key="9">
    <source>
        <dbReference type="EMBL" id="MDC7718557.1"/>
    </source>
</evidence>
<dbReference type="InterPro" id="IPR045621">
    <property type="entry name" value="BPD_transp_1_N"/>
</dbReference>
<dbReference type="Proteomes" id="UP001219956">
    <property type="component" value="Unassembled WGS sequence"/>
</dbReference>
<evidence type="ECO:0000256" key="6">
    <source>
        <dbReference type="ARBA" id="ARBA00023136"/>
    </source>
</evidence>
<keyword evidence="10" id="KW-1185">Reference proteome</keyword>
<evidence type="ECO:0000256" key="1">
    <source>
        <dbReference type="ARBA" id="ARBA00004651"/>
    </source>
</evidence>
<dbReference type="EMBL" id="JAQQLF010000022">
    <property type="protein sequence ID" value="MDC7718557.1"/>
    <property type="molecule type" value="Genomic_DNA"/>
</dbReference>
<sequence length="318" mass="35073">MRTYVLRRLLGAIPLLFGASLLIFLVFALTPGDFIDGNINLTPQRAAELKALYGLDRPLWARYLGWLSQLLHGDLGFSLQHQIPVSTLLGQYLWSSFLLALVSLLLYWTLSLAVGVLAAVRPYSWFDRVVTLLVFAAMSFPVFFLCLLLIKWFAVDLGWLPVGGMISIGSNATGWDYALDVARHMVLPVLTLVMLQAGGLTRYVRASMLDALAMDCVRTARAKGLPERVVILRHALRNALLPLIALLGFELPGLFAGAIVTEKIFNWPGVGHIHIDTLAARDYPVLMSFTLLLAVLTIVGNLLADVLSALADPRIRLR</sequence>
<evidence type="ECO:0000313" key="10">
    <source>
        <dbReference type="Proteomes" id="UP001219956"/>
    </source>
</evidence>
<keyword evidence="5 7" id="KW-1133">Transmembrane helix</keyword>
<dbReference type="PROSITE" id="PS50928">
    <property type="entry name" value="ABC_TM1"/>
    <property type="match status" value="1"/>
</dbReference>
<dbReference type="SUPFAM" id="SSF161098">
    <property type="entry name" value="MetI-like"/>
    <property type="match status" value="1"/>
</dbReference>
<keyword evidence="4 7" id="KW-0812">Transmembrane</keyword>
<dbReference type="Gene3D" id="1.10.3720.10">
    <property type="entry name" value="MetI-like"/>
    <property type="match status" value="1"/>
</dbReference>
<accession>A0ABT5J148</accession>
<dbReference type="RefSeq" id="WP_272752797.1">
    <property type="nucleotide sequence ID" value="NZ_JAQQLF010000022.1"/>
</dbReference>